<organism evidence="1 2">
    <name type="scientific">Desulfomonile tiedjei (strain ATCC 49306 / DSM 6799 / DCB-1)</name>
    <dbReference type="NCBI Taxonomy" id="706587"/>
    <lineage>
        <taxon>Bacteria</taxon>
        <taxon>Pseudomonadati</taxon>
        <taxon>Thermodesulfobacteriota</taxon>
        <taxon>Desulfomonilia</taxon>
        <taxon>Desulfomonilales</taxon>
        <taxon>Desulfomonilaceae</taxon>
        <taxon>Desulfomonile</taxon>
    </lineage>
</organism>
<dbReference type="HOGENOM" id="CLU_1388320_0_0_7"/>
<dbReference type="KEGG" id="dti:Desti_4604"/>
<dbReference type="RefSeq" id="WP_014812339.1">
    <property type="nucleotide sequence ID" value="NC_018025.1"/>
</dbReference>
<name>I4CCD8_DESTA</name>
<protein>
    <submittedName>
        <fullName evidence="1">Uncharacterized protein</fullName>
    </submittedName>
</protein>
<sequence>MVSRRLGSRYLFCGFMLFLLCFSYVVPGWSAGVSDCSAIKTEWESMLQELKIRLQEFQGLQQTHVEKIIQRPLVDKGENKSIARQVFEALQQKDELLNTKRRECRDLAASEERVFGQFQECVQSGQLKEKEMKALAKKRQSFIDKVQVSLAEVQEVEGKDTAIPYSEAMRDQDPYARSVNNYWQNYQQMYRRWWGQ</sequence>
<dbReference type="Proteomes" id="UP000006055">
    <property type="component" value="Chromosome"/>
</dbReference>
<reference evidence="2" key="1">
    <citation type="submission" date="2012-06" db="EMBL/GenBank/DDBJ databases">
        <title>Complete sequence of chromosome of Desulfomonile tiedjei DSM 6799.</title>
        <authorList>
            <person name="Lucas S."/>
            <person name="Copeland A."/>
            <person name="Lapidus A."/>
            <person name="Glavina del Rio T."/>
            <person name="Dalin E."/>
            <person name="Tice H."/>
            <person name="Bruce D."/>
            <person name="Goodwin L."/>
            <person name="Pitluck S."/>
            <person name="Peters L."/>
            <person name="Ovchinnikova G."/>
            <person name="Zeytun A."/>
            <person name="Lu M."/>
            <person name="Kyrpides N."/>
            <person name="Mavromatis K."/>
            <person name="Ivanova N."/>
            <person name="Brettin T."/>
            <person name="Detter J.C."/>
            <person name="Han C."/>
            <person name="Larimer F."/>
            <person name="Land M."/>
            <person name="Hauser L."/>
            <person name="Markowitz V."/>
            <person name="Cheng J.-F."/>
            <person name="Hugenholtz P."/>
            <person name="Woyke T."/>
            <person name="Wu D."/>
            <person name="Spring S."/>
            <person name="Schroeder M."/>
            <person name="Brambilla E."/>
            <person name="Klenk H.-P."/>
            <person name="Eisen J.A."/>
        </authorList>
    </citation>
    <scope>NUCLEOTIDE SEQUENCE [LARGE SCALE GENOMIC DNA]</scope>
    <source>
        <strain evidence="2">ATCC 49306 / DSM 6799 / DCB-1</strain>
    </source>
</reference>
<dbReference type="STRING" id="706587.Desti_4604"/>
<evidence type="ECO:0000313" key="2">
    <source>
        <dbReference type="Proteomes" id="UP000006055"/>
    </source>
</evidence>
<gene>
    <name evidence="1" type="ordered locus">Desti_4604</name>
</gene>
<proteinExistence type="predicted"/>
<dbReference type="EMBL" id="CP003360">
    <property type="protein sequence ID" value="AFM27229.1"/>
    <property type="molecule type" value="Genomic_DNA"/>
</dbReference>
<evidence type="ECO:0000313" key="1">
    <source>
        <dbReference type="EMBL" id="AFM27229.1"/>
    </source>
</evidence>
<keyword evidence="2" id="KW-1185">Reference proteome</keyword>
<accession>I4CCD8</accession>
<dbReference type="AlphaFoldDB" id="I4CCD8"/>